<feature type="transmembrane region" description="Helical" evidence="5">
    <location>
        <begin position="106"/>
        <end position="131"/>
    </location>
</feature>
<evidence type="ECO:0000256" key="5">
    <source>
        <dbReference type="SAM" id="Phobius"/>
    </source>
</evidence>
<dbReference type="SUPFAM" id="SSF55797">
    <property type="entry name" value="PR-1-like"/>
    <property type="match status" value="1"/>
</dbReference>
<evidence type="ECO:0000259" key="6">
    <source>
        <dbReference type="Pfam" id="PF00188"/>
    </source>
</evidence>
<protein>
    <recommendedName>
        <fullName evidence="6">SCP domain-containing protein</fullName>
    </recommendedName>
</protein>
<sequence length="325" mass="36333">MKSFLFQGNWVDLVILVIVAYYVSEAWRVGFWVILADFLGFLISIILALRGYSLAAQILRDNFSLTHSLSNALGFLIVAGISEAIFSFILSEFIRKIPYKFWKKPWSNIAAIFPAVGQGLIIVSFILTLALSLPITPKVKSDISGSKVGGFLVRKTSGIETKISEIFGGLVQDSLTYLTVRPDSRQAIPINIAEQELSVDEKSEKEMFNLVNEERRKRGIASLDWRVEIVPVARAHATDMWEREYFGHVSPDGKDIGDRLQEQNITYFVAGENLALAPTLQTAHTGLMNSEGHRKNILDPEFKRMGIGVVDNGVYGKIFVQVFTD</sequence>
<proteinExistence type="predicted"/>
<feature type="transmembrane region" description="Helical" evidence="5">
    <location>
        <begin position="6"/>
        <end position="24"/>
    </location>
</feature>
<evidence type="ECO:0000256" key="3">
    <source>
        <dbReference type="ARBA" id="ARBA00022989"/>
    </source>
</evidence>
<dbReference type="AlphaFoldDB" id="A0A1F8BBL6"/>
<accession>A0A1F8BBL6</accession>
<name>A0A1F8BBL6_9BACT</name>
<gene>
    <name evidence="7" type="ORF">A2955_03015</name>
</gene>
<dbReference type="CDD" id="cd05379">
    <property type="entry name" value="CAP_bacterial"/>
    <property type="match status" value="1"/>
</dbReference>
<keyword evidence="2 5" id="KW-0812">Transmembrane</keyword>
<feature type="domain" description="SCP" evidence="6">
    <location>
        <begin position="208"/>
        <end position="323"/>
    </location>
</feature>
<keyword evidence="4 5" id="KW-0472">Membrane</keyword>
<feature type="transmembrane region" description="Helical" evidence="5">
    <location>
        <begin position="31"/>
        <end position="52"/>
    </location>
</feature>
<reference evidence="7 8" key="1">
    <citation type="journal article" date="2016" name="Nat. Commun.">
        <title>Thousands of microbial genomes shed light on interconnected biogeochemical processes in an aquifer system.</title>
        <authorList>
            <person name="Anantharaman K."/>
            <person name="Brown C.T."/>
            <person name="Hug L.A."/>
            <person name="Sharon I."/>
            <person name="Castelle C.J."/>
            <person name="Probst A.J."/>
            <person name="Thomas B.C."/>
            <person name="Singh A."/>
            <person name="Wilkins M.J."/>
            <person name="Karaoz U."/>
            <person name="Brodie E.L."/>
            <person name="Williams K.H."/>
            <person name="Hubbard S.S."/>
            <person name="Banfield J.F."/>
        </authorList>
    </citation>
    <scope>NUCLEOTIDE SEQUENCE [LARGE SCALE GENOMIC DNA]</scope>
</reference>
<dbReference type="PANTHER" id="PTHR31157">
    <property type="entry name" value="SCP DOMAIN-CONTAINING PROTEIN"/>
    <property type="match status" value="1"/>
</dbReference>
<evidence type="ECO:0000256" key="1">
    <source>
        <dbReference type="ARBA" id="ARBA00004141"/>
    </source>
</evidence>
<evidence type="ECO:0000256" key="4">
    <source>
        <dbReference type="ARBA" id="ARBA00023136"/>
    </source>
</evidence>
<dbReference type="GO" id="GO:0016020">
    <property type="term" value="C:membrane"/>
    <property type="evidence" value="ECO:0007669"/>
    <property type="project" value="UniProtKB-SubCell"/>
</dbReference>
<dbReference type="InterPro" id="IPR014044">
    <property type="entry name" value="CAP_dom"/>
</dbReference>
<dbReference type="Gene3D" id="3.40.33.10">
    <property type="entry name" value="CAP"/>
    <property type="match status" value="1"/>
</dbReference>
<organism evidence="7 8">
    <name type="scientific">Candidatus Woesebacteria bacterium RIFCSPLOWO2_01_FULL_37_19</name>
    <dbReference type="NCBI Taxonomy" id="1802514"/>
    <lineage>
        <taxon>Bacteria</taxon>
        <taxon>Candidatus Woeseibacteriota</taxon>
    </lineage>
</organism>
<dbReference type="GO" id="GO:0009403">
    <property type="term" value="P:toxin biosynthetic process"/>
    <property type="evidence" value="ECO:0007669"/>
    <property type="project" value="InterPro"/>
</dbReference>
<dbReference type="InterPro" id="IPR035940">
    <property type="entry name" value="CAP_sf"/>
</dbReference>
<dbReference type="STRING" id="1802514.A2955_03015"/>
<comment type="subcellular location">
    <subcellularLocation>
        <location evidence="1">Membrane</location>
        <topology evidence="1">Multi-pass membrane protein</topology>
    </subcellularLocation>
</comment>
<feature type="transmembrane region" description="Helical" evidence="5">
    <location>
        <begin position="72"/>
        <end position="94"/>
    </location>
</feature>
<dbReference type="Proteomes" id="UP000177501">
    <property type="component" value="Unassembled WGS sequence"/>
</dbReference>
<comment type="caution">
    <text evidence="7">The sequence shown here is derived from an EMBL/GenBank/DDBJ whole genome shotgun (WGS) entry which is preliminary data.</text>
</comment>
<evidence type="ECO:0000256" key="2">
    <source>
        <dbReference type="ARBA" id="ARBA00022692"/>
    </source>
</evidence>
<dbReference type="PANTHER" id="PTHR31157:SF1">
    <property type="entry name" value="SCP DOMAIN-CONTAINING PROTEIN"/>
    <property type="match status" value="1"/>
</dbReference>
<evidence type="ECO:0000313" key="8">
    <source>
        <dbReference type="Proteomes" id="UP000177501"/>
    </source>
</evidence>
<dbReference type="InterPro" id="IPR003825">
    <property type="entry name" value="Colicin-V_CvpA"/>
</dbReference>
<keyword evidence="3 5" id="KW-1133">Transmembrane helix</keyword>
<dbReference type="Pfam" id="PF02674">
    <property type="entry name" value="Colicin_V"/>
    <property type="match status" value="1"/>
</dbReference>
<evidence type="ECO:0000313" key="7">
    <source>
        <dbReference type="EMBL" id="OGM61432.1"/>
    </source>
</evidence>
<dbReference type="Pfam" id="PF00188">
    <property type="entry name" value="CAP"/>
    <property type="match status" value="1"/>
</dbReference>
<dbReference type="EMBL" id="MGHA01000002">
    <property type="protein sequence ID" value="OGM61432.1"/>
    <property type="molecule type" value="Genomic_DNA"/>
</dbReference>